<evidence type="ECO:0000256" key="1">
    <source>
        <dbReference type="ARBA" id="ARBA00010838"/>
    </source>
</evidence>
<evidence type="ECO:0000256" key="2">
    <source>
        <dbReference type="RuleBase" id="RU003690"/>
    </source>
</evidence>
<dbReference type="Gene3D" id="3.20.20.80">
    <property type="entry name" value="Glycosidases"/>
    <property type="match status" value="1"/>
</dbReference>
<sequence length="109" mass="12814">MDRPQGRDELLHDVKRVEYHKGYLASLARAIRNGADVRGYFVWGLMDNFEWLNGYTVRFGLYYVNFQTLQRIPKLSARWYMSFLGQSSYYNMSVIVRNSSMHSTLISST</sequence>
<comment type="caution">
    <text evidence="3">The sequence shown here is derived from an EMBL/GenBank/DDBJ whole genome shotgun (WGS) entry which is preliminary data.</text>
</comment>
<dbReference type="GO" id="GO:0008422">
    <property type="term" value="F:beta-glucosidase activity"/>
    <property type="evidence" value="ECO:0007669"/>
    <property type="project" value="TreeGrafter"/>
</dbReference>
<organism evidence="3 4">
    <name type="scientific">Liquidambar formosana</name>
    <name type="common">Formosan gum</name>
    <dbReference type="NCBI Taxonomy" id="63359"/>
    <lineage>
        <taxon>Eukaryota</taxon>
        <taxon>Viridiplantae</taxon>
        <taxon>Streptophyta</taxon>
        <taxon>Embryophyta</taxon>
        <taxon>Tracheophyta</taxon>
        <taxon>Spermatophyta</taxon>
        <taxon>Magnoliopsida</taxon>
        <taxon>eudicotyledons</taxon>
        <taxon>Gunneridae</taxon>
        <taxon>Pentapetalae</taxon>
        <taxon>Saxifragales</taxon>
        <taxon>Altingiaceae</taxon>
        <taxon>Liquidambar</taxon>
    </lineage>
</organism>
<dbReference type="EMBL" id="JBBPBK010000015">
    <property type="protein sequence ID" value="KAK9269615.1"/>
    <property type="molecule type" value="Genomic_DNA"/>
</dbReference>
<dbReference type="Proteomes" id="UP001415857">
    <property type="component" value="Unassembled WGS sequence"/>
</dbReference>
<dbReference type="PANTHER" id="PTHR10353">
    <property type="entry name" value="GLYCOSYL HYDROLASE"/>
    <property type="match status" value="1"/>
</dbReference>
<dbReference type="InterPro" id="IPR017853">
    <property type="entry name" value="GH"/>
</dbReference>
<dbReference type="PANTHER" id="PTHR10353:SF175">
    <property type="entry name" value="BETA-GLUCOSIDASE 18-LIKE ISOFORM X1"/>
    <property type="match status" value="1"/>
</dbReference>
<protein>
    <recommendedName>
        <fullName evidence="5">Beta-glucosidase</fullName>
    </recommendedName>
</protein>
<dbReference type="GO" id="GO:0005975">
    <property type="term" value="P:carbohydrate metabolic process"/>
    <property type="evidence" value="ECO:0007669"/>
    <property type="project" value="InterPro"/>
</dbReference>
<name>A0AAP0ND77_LIQFO</name>
<proteinExistence type="inferred from homology"/>
<gene>
    <name evidence="3" type="ORF">L1049_001392</name>
</gene>
<reference evidence="3 4" key="1">
    <citation type="journal article" date="2024" name="Plant J.">
        <title>Genome sequences and population genomics reveal climatic adaptation and genomic divergence between two closely related sweetgum species.</title>
        <authorList>
            <person name="Xu W.Q."/>
            <person name="Ren C.Q."/>
            <person name="Zhang X.Y."/>
            <person name="Comes H.P."/>
            <person name="Liu X.H."/>
            <person name="Li Y.G."/>
            <person name="Kettle C.J."/>
            <person name="Jalonen R."/>
            <person name="Gaisberger H."/>
            <person name="Ma Y.Z."/>
            <person name="Qiu Y.X."/>
        </authorList>
    </citation>
    <scope>NUCLEOTIDE SEQUENCE [LARGE SCALE GENOMIC DNA]</scope>
    <source>
        <strain evidence="3">Hangzhou</strain>
    </source>
</reference>
<dbReference type="SUPFAM" id="SSF51445">
    <property type="entry name" value="(Trans)glycosidases"/>
    <property type="match status" value="1"/>
</dbReference>
<dbReference type="PRINTS" id="PR00131">
    <property type="entry name" value="GLHYDRLASE1"/>
</dbReference>
<evidence type="ECO:0008006" key="5">
    <source>
        <dbReference type="Google" id="ProtNLM"/>
    </source>
</evidence>
<accession>A0AAP0ND77</accession>
<evidence type="ECO:0000313" key="4">
    <source>
        <dbReference type="Proteomes" id="UP001415857"/>
    </source>
</evidence>
<dbReference type="InterPro" id="IPR001360">
    <property type="entry name" value="Glyco_hydro_1"/>
</dbReference>
<keyword evidence="4" id="KW-1185">Reference proteome</keyword>
<dbReference type="AlphaFoldDB" id="A0AAP0ND77"/>
<evidence type="ECO:0000313" key="3">
    <source>
        <dbReference type="EMBL" id="KAK9269615.1"/>
    </source>
</evidence>
<comment type="similarity">
    <text evidence="1 2">Belongs to the glycosyl hydrolase 1 family.</text>
</comment>
<dbReference type="Pfam" id="PF00232">
    <property type="entry name" value="Glyco_hydro_1"/>
    <property type="match status" value="1"/>
</dbReference>